<comment type="subcellular location">
    <subcellularLocation>
        <location evidence="1 8">Cell membrane</location>
        <topology evidence="1 8">Multi-pass membrane protein</topology>
    </subcellularLocation>
</comment>
<dbReference type="EMBL" id="WUMK01000003">
    <property type="protein sequence ID" value="MXN45285.1"/>
    <property type="molecule type" value="Genomic_DNA"/>
</dbReference>
<evidence type="ECO:0000256" key="7">
    <source>
        <dbReference type="ARBA" id="ARBA00023136"/>
    </source>
</evidence>
<comment type="similarity">
    <text evidence="2 8">Belongs to the 4-toluene sulfonate uptake permease (TSUP) (TC 2.A.102) family.</text>
</comment>
<dbReference type="PANTHER" id="PTHR30269">
    <property type="entry name" value="TRANSMEMBRANE PROTEIN YFCA"/>
    <property type="match status" value="1"/>
</dbReference>
<organism evidence="9 10">
    <name type="scientific">Shinella kummerowiae</name>
    <dbReference type="NCBI Taxonomy" id="417745"/>
    <lineage>
        <taxon>Bacteria</taxon>
        <taxon>Pseudomonadati</taxon>
        <taxon>Pseudomonadota</taxon>
        <taxon>Alphaproteobacteria</taxon>
        <taxon>Hyphomicrobiales</taxon>
        <taxon>Rhizobiaceae</taxon>
        <taxon>Shinella</taxon>
    </lineage>
</organism>
<dbReference type="OrthoDB" id="5472127at2"/>
<comment type="caution">
    <text evidence="9">The sequence shown here is derived from an EMBL/GenBank/DDBJ whole genome shotgun (WGS) entry which is preliminary data.</text>
</comment>
<evidence type="ECO:0000256" key="4">
    <source>
        <dbReference type="ARBA" id="ARBA00022475"/>
    </source>
</evidence>
<dbReference type="PANTHER" id="PTHR30269:SF37">
    <property type="entry name" value="MEMBRANE TRANSPORTER PROTEIN"/>
    <property type="match status" value="1"/>
</dbReference>
<feature type="transmembrane region" description="Helical" evidence="8">
    <location>
        <begin position="42"/>
        <end position="60"/>
    </location>
</feature>
<dbReference type="AlphaFoldDB" id="A0A6N8S891"/>
<keyword evidence="7 8" id="KW-0472">Membrane</keyword>
<feature type="transmembrane region" description="Helical" evidence="8">
    <location>
        <begin position="99"/>
        <end position="119"/>
    </location>
</feature>
<protein>
    <recommendedName>
        <fullName evidence="8">Probable membrane transporter protein</fullName>
    </recommendedName>
</protein>
<gene>
    <name evidence="9" type="ORF">GR138_08790</name>
</gene>
<dbReference type="RefSeq" id="WP_160858440.1">
    <property type="nucleotide sequence ID" value="NZ_WUMK01000003.1"/>
</dbReference>
<dbReference type="GO" id="GO:0005886">
    <property type="term" value="C:plasma membrane"/>
    <property type="evidence" value="ECO:0007669"/>
    <property type="project" value="UniProtKB-SubCell"/>
</dbReference>
<dbReference type="Proteomes" id="UP000435802">
    <property type="component" value="Unassembled WGS sequence"/>
</dbReference>
<keyword evidence="4 8" id="KW-1003">Cell membrane</keyword>
<keyword evidence="10" id="KW-1185">Reference proteome</keyword>
<evidence type="ECO:0000256" key="2">
    <source>
        <dbReference type="ARBA" id="ARBA00009142"/>
    </source>
</evidence>
<feature type="transmembrane region" description="Helical" evidence="8">
    <location>
        <begin position="6"/>
        <end position="30"/>
    </location>
</feature>
<proteinExistence type="inferred from homology"/>
<keyword evidence="6 8" id="KW-1133">Transmembrane helix</keyword>
<dbReference type="Pfam" id="PF01925">
    <property type="entry name" value="TauE"/>
    <property type="match status" value="1"/>
</dbReference>
<evidence type="ECO:0000313" key="9">
    <source>
        <dbReference type="EMBL" id="MXN45285.1"/>
    </source>
</evidence>
<feature type="transmembrane region" description="Helical" evidence="8">
    <location>
        <begin position="187"/>
        <end position="204"/>
    </location>
</feature>
<feature type="transmembrane region" description="Helical" evidence="8">
    <location>
        <begin position="125"/>
        <end position="150"/>
    </location>
</feature>
<evidence type="ECO:0000256" key="8">
    <source>
        <dbReference type="RuleBase" id="RU363041"/>
    </source>
</evidence>
<sequence>MNLDLFFILAAVTFVSAFIQGALGIGFALIVAPVVGMLKPELLPVTLLLLMLPLNLHVAVREREHVDWSGARLITVGRFAGTFAGLWLLAALSLDQLDLAVGIFTVVAAAAALVAPPFTPNRPSALGVGLFTGITETATGIGGPPLALLYQHAKAPVLRATVALCFLVGEVMSLVVLAISGRLGSEQLLAALYLTPAVLLGSAVSRLAHHRIGGRGLRIGVLSFAIVSGLFLIIR</sequence>
<feature type="transmembrane region" description="Helical" evidence="8">
    <location>
        <begin position="162"/>
        <end position="181"/>
    </location>
</feature>
<keyword evidence="3" id="KW-0813">Transport</keyword>
<evidence type="ECO:0000256" key="3">
    <source>
        <dbReference type="ARBA" id="ARBA00022448"/>
    </source>
</evidence>
<evidence type="ECO:0000256" key="5">
    <source>
        <dbReference type="ARBA" id="ARBA00022692"/>
    </source>
</evidence>
<evidence type="ECO:0000256" key="6">
    <source>
        <dbReference type="ARBA" id="ARBA00022989"/>
    </source>
</evidence>
<accession>A0A6N8S891</accession>
<name>A0A6N8S891_9HYPH</name>
<dbReference type="InterPro" id="IPR052017">
    <property type="entry name" value="TSUP"/>
</dbReference>
<evidence type="ECO:0000256" key="1">
    <source>
        <dbReference type="ARBA" id="ARBA00004651"/>
    </source>
</evidence>
<keyword evidence="5 8" id="KW-0812">Transmembrane</keyword>
<reference evidence="9 10" key="1">
    <citation type="submission" date="2019-12" db="EMBL/GenBank/DDBJ databases">
        <title>Shinella kummerowiae sp. nov., a symbiotic bacterium isolated from root nodules of the herbal legume Kummerowia stipulacea.</title>
        <authorList>
            <person name="Gao J."/>
        </authorList>
    </citation>
    <scope>NUCLEOTIDE SEQUENCE [LARGE SCALE GENOMIC DNA]</scope>
    <source>
        <strain evidence="9 10">CCBAU 25048</strain>
    </source>
</reference>
<feature type="transmembrane region" description="Helical" evidence="8">
    <location>
        <begin position="72"/>
        <end position="92"/>
    </location>
</feature>
<feature type="transmembrane region" description="Helical" evidence="8">
    <location>
        <begin position="216"/>
        <end position="234"/>
    </location>
</feature>
<dbReference type="InterPro" id="IPR002781">
    <property type="entry name" value="TM_pro_TauE-like"/>
</dbReference>
<evidence type="ECO:0000313" key="10">
    <source>
        <dbReference type="Proteomes" id="UP000435802"/>
    </source>
</evidence>